<dbReference type="Proteomes" id="UP001595850">
    <property type="component" value="Unassembled WGS sequence"/>
</dbReference>
<evidence type="ECO:0000313" key="3">
    <source>
        <dbReference type="EMBL" id="MFC4056788.1"/>
    </source>
</evidence>
<dbReference type="InterPro" id="IPR056639">
    <property type="entry name" value="DUF7737"/>
</dbReference>
<sequence length="702" mass="77274">MDLSPLAQRLLSLLTGTADGPSHWPGASRLSVGLVGLGDGRIHVDDGGPLSARYAISEQARRRLVAPAREVVAFLLPEGRPVYDSLAALVAAGLAGMDAEVRARLAEERGPISVAEMDVLLGWDVEPRALFAEALRGRPHPAAPPLTRVCEWLGGLPGYPDFARAALEAAGARVAAIHAGEIPYRAEKAFAREETATLGRAVRLALLRDEPWLPALLDDLLPGVAVAPSQARTLPSQALLFEIARAAEEYPTPEAVSALYAARRATRHAGVPKQLDRKFKRIGPALADRLEVAFRLPDGRLRQAVGEHTAVISVDGGVELSWWHGGRKLKGVPAAVRREHPEEVKRLRELAEQARQRQITLSRALEAGFTGETAPPYRQLEGNPVTDRLIWEFEVSPGVWRAEPGLTVPDVPVRLWHPARAPLEEVRAWRETVQDRELRQPFKQAFREVYLLTPAEEAAGTRSGRFAEHVVDYRRLRALFKDRGWQSDFMGPWDGGHDNGNARRVLAGGRWRATLDHHLYDEGHAITGEVRFDRLTGGAWRQAPLAEVPALVFSEAMRDVDLFVAVASITVDPRWADQGPDLLQDYWRAGSFAALPPSAEVRRDALSRLIARTAIADRCTLTDRFLVVRGDIRTYKIHLGSANILMEPNDAYLCIVSARDSHAGLFLPFEEDGRLALILSKAFLLADDTAITDPSITRQLRA</sequence>
<reference evidence="4" key="1">
    <citation type="journal article" date="2019" name="Int. J. Syst. Evol. Microbiol.">
        <title>The Global Catalogue of Microorganisms (GCM) 10K type strain sequencing project: providing services to taxonomists for standard genome sequencing and annotation.</title>
        <authorList>
            <consortium name="The Broad Institute Genomics Platform"/>
            <consortium name="The Broad Institute Genome Sequencing Center for Infectious Disease"/>
            <person name="Wu L."/>
            <person name="Ma J."/>
        </authorList>
    </citation>
    <scope>NUCLEOTIDE SEQUENCE [LARGE SCALE GENOMIC DNA]</scope>
    <source>
        <strain evidence="4">TBRC 4489</strain>
    </source>
</reference>
<comment type="caution">
    <text evidence="3">The sequence shown here is derived from an EMBL/GenBank/DDBJ whole genome shotgun (WGS) entry which is preliminary data.</text>
</comment>
<dbReference type="Pfam" id="PF13569">
    <property type="entry name" value="DUF4132"/>
    <property type="match status" value="1"/>
</dbReference>
<dbReference type="Pfam" id="PF24879">
    <property type="entry name" value="DUF7737"/>
    <property type="match status" value="1"/>
</dbReference>
<dbReference type="InterPro" id="IPR025406">
    <property type="entry name" value="DUF4132"/>
</dbReference>
<dbReference type="EMBL" id="JBHSBM010000004">
    <property type="protein sequence ID" value="MFC4056788.1"/>
    <property type="molecule type" value="Genomic_DNA"/>
</dbReference>
<proteinExistence type="predicted"/>
<gene>
    <name evidence="3" type="ORF">ACFOWE_00630</name>
</gene>
<organism evidence="3 4">
    <name type="scientific">Planomonospora corallina</name>
    <dbReference type="NCBI Taxonomy" id="1806052"/>
    <lineage>
        <taxon>Bacteria</taxon>
        <taxon>Bacillati</taxon>
        <taxon>Actinomycetota</taxon>
        <taxon>Actinomycetes</taxon>
        <taxon>Streptosporangiales</taxon>
        <taxon>Streptosporangiaceae</taxon>
        <taxon>Planomonospora</taxon>
    </lineage>
</organism>
<accession>A0ABV8I336</accession>
<feature type="domain" description="DUF4132" evidence="1">
    <location>
        <begin position="326"/>
        <end position="485"/>
    </location>
</feature>
<evidence type="ECO:0000259" key="1">
    <source>
        <dbReference type="Pfam" id="PF13569"/>
    </source>
</evidence>
<name>A0ABV8I336_9ACTN</name>
<dbReference type="RefSeq" id="WP_377284747.1">
    <property type="nucleotide sequence ID" value="NZ_JBHSBM010000004.1"/>
</dbReference>
<evidence type="ECO:0000313" key="4">
    <source>
        <dbReference type="Proteomes" id="UP001595850"/>
    </source>
</evidence>
<keyword evidence="4" id="KW-1185">Reference proteome</keyword>
<feature type="domain" description="DUF7737" evidence="2">
    <location>
        <begin position="599"/>
        <end position="700"/>
    </location>
</feature>
<protein>
    <submittedName>
        <fullName evidence="3">DUF4132 domain-containing protein</fullName>
    </submittedName>
</protein>
<evidence type="ECO:0000259" key="2">
    <source>
        <dbReference type="Pfam" id="PF24879"/>
    </source>
</evidence>